<dbReference type="EMBL" id="MU157897">
    <property type="protein sequence ID" value="KAF9524535.1"/>
    <property type="molecule type" value="Genomic_DNA"/>
</dbReference>
<name>A0A9P6E8Q8_9AGAR</name>
<gene>
    <name evidence="1" type="ORF">CPB83DRAFT_605463</name>
</gene>
<organism evidence="1 2">
    <name type="scientific">Crepidotus variabilis</name>
    <dbReference type="NCBI Taxonomy" id="179855"/>
    <lineage>
        <taxon>Eukaryota</taxon>
        <taxon>Fungi</taxon>
        <taxon>Dikarya</taxon>
        <taxon>Basidiomycota</taxon>
        <taxon>Agaricomycotina</taxon>
        <taxon>Agaricomycetes</taxon>
        <taxon>Agaricomycetidae</taxon>
        <taxon>Agaricales</taxon>
        <taxon>Agaricineae</taxon>
        <taxon>Crepidotaceae</taxon>
        <taxon>Crepidotus</taxon>
    </lineage>
</organism>
<proteinExistence type="predicted"/>
<protein>
    <submittedName>
        <fullName evidence="1">Uncharacterized protein</fullName>
    </submittedName>
</protein>
<keyword evidence="2" id="KW-1185">Reference proteome</keyword>
<evidence type="ECO:0000313" key="1">
    <source>
        <dbReference type="EMBL" id="KAF9524535.1"/>
    </source>
</evidence>
<dbReference type="Proteomes" id="UP000807306">
    <property type="component" value="Unassembled WGS sequence"/>
</dbReference>
<sequence>MMALIRCSAGNQLSSWKETTMVVSCTCNVTMAHSQTFNCLCPTKVPDMDNEIIKLCTERHFTVKQALLLGCHCEGPHIISIPFVPGHVATSGKTTELNIEMWLPSMKSSGTSVIPSRPSFARRLKHHAKGVLFEYRVFYYDQVSKKKTIIWFFFC</sequence>
<evidence type="ECO:0000313" key="2">
    <source>
        <dbReference type="Proteomes" id="UP000807306"/>
    </source>
</evidence>
<comment type="caution">
    <text evidence="1">The sequence shown here is derived from an EMBL/GenBank/DDBJ whole genome shotgun (WGS) entry which is preliminary data.</text>
</comment>
<accession>A0A9P6E8Q8</accession>
<reference evidence="1" key="1">
    <citation type="submission" date="2020-11" db="EMBL/GenBank/DDBJ databases">
        <authorList>
            <consortium name="DOE Joint Genome Institute"/>
            <person name="Ahrendt S."/>
            <person name="Riley R."/>
            <person name="Andreopoulos W."/>
            <person name="Labutti K."/>
            <person name="Pangilinan J."/>
            <person name="Ruiz-Duenas F.J."/>
            <person name="Barrasa J.M."/>
            <person name="Sanchez-Garcia M."/>
            <person name="Camarero S."/>
            <person name="Miyauchi S."/>
            <person name="Serrano A."/>
            <person name="Linde D."/>
            <person name="Babiker R."/>
            <person name="Drula E."/>
            <person name="Ayuso-Fernandez I."/>
            <person name="Pacheco R."/>
            <person name="Padilla G."/>
            <person name="Ferreira P."/>
            <person name="Barriuso J."/>
            <person name="Kellner H."/>
            <person name="Castanera R."/>
            <person name="Alfaro M."/>
            <person name="Ramirez L."/>
            <person name="Pisabarro A.G."/>
            <person name="Kuo A."/>
            <person name="Tritt A."/>
            <person name="Lipzen A."/>
            <person name="He G."/>
            <person name="Yan M."/>
            <person name="Ng V."/>
            <person name="Cullen D."/>
            <person name="Martin F."/>
            <person name="Rosso M.-N."/>
            <person name="Henrissat B."/>
            <person name="Hibbett D."/>
            <person name="Martinez A.T."/>
            <person name="Grigoriev I.V."/>
        </authorList>
    </citation>
    <scope>NUCLEOTIDE SEQUENCE</scope>
    <source>
        <strain evidence="1">CBS 506.95</strain>
    </source>
</reference>
<dbReference type="AlphaFoldDB" id="A0A9P6E8Q8"/>